<keyword evidence="2 6" id="KW-0637">Prenyltransferase</keyword>
<proteinExistence type="inferred from homology"/>
<keyword evidence="4" id="KW-0677">Repeat</keyword>
<comment type="catalytic activity">
    <reaction evidence="5 6">
        <text>geranylgeranyl diphosphate + L-cysteinyl-[protein] = S-geranylgeranyl-L-cysteinyl-[protein] + diphosphate</text>
        <dbReference type="Rhea" id="RHEA:21240"/>
        <dbReference type="Rhea" id="RHEA-COMP:10131"/>
        <dbReference type="Rhea" id="RHEA-COMP:11537"/>
        <dbReference type="ChEBI" id="CHEBI:29950"/>
        <dbReference type="ChEBI" id="CHEBI:33019"/>
        <dbReference type="ChEBI" id="CHEBI:57533"/>
        <dbReference type="ChEBI" id="CHEBI:86021"/>
        <dbReference type="EC" id="2.5.1.60"/>
    </reaction>
</comment>
<keyword evidence="3 6" id="KW-0808">Transferase</keyword>
<dbReference type="EC" id="2.5.1.60" evidence="6"/>
<evidence type="ECO:0000256" key="5">
    <source>
        <dbReference type="ARBA" id="ARBA00047658"/>
    </source>
</evidence>
<sequence length="336" mass="39733">MHGVKRVQYSQAALEAKKQRDHDKLKAYLALSDDVIARKKSHDMSNEAFELTTRLLRMNPEFYTVWNYRRDMFIESLFPQRSPSEVNELLSDDLSLTFELLKQHPKVYGIWNHRRWCLEHIPDGPSPDDVNGYRNSTWNKELFVVEKMLDADARNFHAWNYRRYILATMPFPPPPKSELAYTTRKIEANFSNFSAWHQRSKVLTTLWETGELDRVKSIEEEFELVRNAMYTDPDDQSVWIYHAWLIGNGNYAARLQFEITSIQELLDEQPDSKWCMESLVRYKRLLIEKHAENLGDKKALVDSCLELLAKLRDIDPPRRRRYDEIAEGIRSGNEMQ</sequence>
<dbReference type="SUPFAM" id="SSF48439">
    <property type="entry name" value="Protein prenylyltransferase"/>
    <property type="match status" value="1"/>
</dbReference>
<accession>A0ABP1DBB0</accession>
<organism evidence="7 8">
    <name type="scientific">Somion occarium</name>
    <dbReference type="NCBI Taxonomy" id="3059160"/>
    <lineage>
        <taxon>Eukaryota</taxon>
        <taxon>Fungi</taxon>
        <taxon>Dikarya</taxon>
        <taxon>Basidiomycota</taxon>
        <taxon>Agaricomycotina</taxon>
        <taxon>Agaricomycetes</taxon>
        <taxon>Polyporales</taxon>
        <taxon>Cerrenaceae</taxon>
        <taxon>Somion</taxon>
    </lineage>
</organism>
<evidence type="ECO:0000313" key="8">
    <source>
        <dbReference type="Proteomes" id="UP001497453"/>
    </source>
</evidence>
<protein>
    <recommendedName>
        <fullName evidence="6">Geranylgeranyl transferase type-2 subunit alpha</fullName>
        <ecNumber evidence="6">2.5.1.60</ecNumber>
    </recommendedName>
    <alternativeName>
        <fullName evidence="6">Geranylgeranyl transferase type II subunit alpha</fullName>
    </alternativeName>
</protein>
<dbReference type="PANTHER" id="PTHR11129">
    <property type="entry name" value="PROTEIN FARNESYLTRANSFERASE ALPHA SUBUNIT/RAB GERANYLGERANYL TRANSFERASE ALPHA SUBUNIT"/>
    <property type="match status" value="1"/>
</dbReference>
<comment type="similarity">
    <text evidence="1 6">Belongs to the protein prenyltransferase subunit alpha family.</text>
</comment>
<dbReference type="EMBL" id="OZ037946">
    <property type="protein sequence ID" value="CAL1704303.1"/>
    <property type="molecule type" value="Genomic_DNA"/>
</dbReference>
<dbReference type="PANTHER" id="PTHR11129:SF2">
    <property type="entry name" value="GERANYLGERANYL TRANSFERASE TYPE-2 SUBUNIT ALPHA"/>
    <property type="match status" value="1"/>
</dbReference>
<name>A0ABP1DBB0_9APHY</name>
<evidence type="ECO:0000256" key="1">
    <source>
        <dbReference type="ARBA" id="ARBA00006734"/>
    </source>
</evidence>
<dbReference type="PROSITE" id="PS51147">
    <property type="entry name" value="PFTA"/>
    <property type="match status" value="5"/>
</dbReference>
<dbReference type="Proteomes" id="UP001497453">
    <property type="component" value="Chromosome 3"/>
</dbReference>
<dbReference type="InterPro" id="IPR002088">
    <property type="entry name" value="Prenyl_trans_a"/>
</dbReference>
<evidence type="ECO:0000256" key="6">
    <source>
        <dbReference type="RuleBase" id="RU367120"/>
    </source>
</evidence>
<gene>
    <name evidence="7" type="ORF">GFSPODELE1_LOCUS4946</name>
</gene>
<keyword evidence="8" id="KW-1185">Reference proteome</keyword>
<reference evidence="8" key="1">
    <citation type="submission" date="2024-04" db="EMBL/GenBank/DDBJ databases">
        <authorList>
            <person name="Shaw F."/>
            <person name="Minotto A."/>
        </authorList>
    </citation>
    <scope>NUCLEOTIDE SEQUENCE [LARGE SCALE GENOMIC DNA]</scope>
</reference>
<comment type="function">
    <text evidence="6">Catalyzes the transfer of a geranyl-geranyl moiety from geranyl-geranyl pyrophosphate to cysteines occuring in specific C-terminal amino acid sequences.</text>
</comment>
<evidence type="ECO:0000313" key="7">
    <source>
        <dbReference type="EMBL" id="CAL1704303.1"/>
    </source>
</evidence>
<evidence type="ECO:0000256" key="3">
    <source>
        <dbReference type="ARBA" id="ARBA00022679"/>
    </source>
</evidence>
<evidence type="ECO:0000256" key="4">
    <source>
        <dbReference type="ARBA" id="ARBA00022737"/>
    </source>
</evidence>
<dbReference type="Gene3D" id="1.25.40.120">
    <property type="entry name" value="Protein prenylyltransferase"/>
    <property type="match status" value="1"/>
</dbReference>
<dbReference type="Pfam" id="PF01239">
    <property type="entry name" value="PPTA"/>
    <property type="match status" value="5"/>
</dbReference>
<evidence type="ECO:0000256" key="2">
    <source>
        <dbReference type="ARBA" id="ARBA00022602"/>
    </source>
</evidence>